<accession>A0A8G0ZT02</accession>
<keyword evidence="1" id="KW-0732">Signal</keyword>
<evidence type="ECO:0000313" key="3">
    <source>
        <dbReference type="Proteomes" id="UP000826300"/>
    </source>
</evidence>
<evidence type="ECO:0000256" key="1">
    <source>
        <dbReference type="SAM" id="SignalP"/>
    </source>
</evidence>
<dbReference type="AlphaFoldDB" id="A0A8G0ZT02"/>
<dbReference type="RefSeq" id="WP_220660405.1">
    <property type="nucleotide sequence ID" value="NZ_CP069370.1"/>
</dbReference>
<dbReference type="InterPro" id="IPR011990">
    <property type="entry name" value="TPR-like_helical_dom_sf"/>
</dbReference>
<protein>
    <submittedName>
        <fullName evidence="2">Uncharacterized protein</fullName>
    </submittedName>
</protein>
<proteinExistence type="predicted"/>
<dbReference type="KEGG" id="nsm:JO391_10255"/>
<dbReference type="Gene3D" id="1.25.40.10">
    <property type="entry name" value="Tetratricopeptide repeat domain"/>
    <property type="match status" value="1"/>
</dbReference>
<evidence type="ECO:0000313" key="2">
    <source>
        <dbReference type="EMBL" id="QYZ68182.1"/>
    </source>
</evidence>
<gene>
    <name evidence="2" type="ORF">JO391_10255</name>
</gene>
<dbReference type="PROSITE" id="PS51257">
    <property type="entry name" value="PROKAR_LIPOPROTEIN"/>
    <property type="match status" value="1"/>
</dbReference>
<sequence length="556" mass="60174">MGKCCSSALSRIVFLMLLAATSCRTEEGPEALFHEAKVAWDATQAAEADDPQSIVRRWEALALANDRLRLIQSSYPDSSLAVDLRNGRASGGPSIQDVSDGLHEASSEIGECQSCQSLLLAAEARSIRNDYDRFLALLTVAEYFRDVNLVTEAYSIALGIHGVLDASDDHDRALRQFALGAAKAGFPDLSYSALDSLDNQAFRGAVLCDIAAAQAEIGQIDEALSTLDLARSQHMLFPNKDSFPSDVPELAAKAAIAVAMARSSRYDDAVQILQTIHDSFLRNRATLEISILIIEDGNWKAASDLIAPVPDSFETHDHSVSKAEVVERIVASQIEAGQVANAFETIASIPDASARVQALGAAAVAQAGSGAFDEAMTTANMIEDWYRPVVLSRLAMVQAEAGHIDSALQLISTVQDTGIDPRNSVAVPAWDERPKAYRLISAAQARSGDWAAALATARSIRDEWPLSERIGALIQLAKMRSDPEIFAEAFAYASAARERIAMDMVLQGEAETGFWLDALAKLRFDYARVFPHRDNRTSSSDTYQALRAIIEGMSHQ</sequence>
<keyword evidence="3" id="KW-1185">Reference proteome</keyword>
<dbReference type="Proteomes" id="UP000826300">
    <property type="component" value="Chromosome"/>
</dbReference>
<reference evidence="2" key="1">
    <citation type="submission" date="2021-02" db="EMBL/GenBank/DDBJ databases">
        <title>Rhodobacter shimadae sp. nov., an aerobic anoxygenic phototrophic bacterium isolated from a hot spring.</title>
        <authorList>
            <person name="Muramatsu S."/>
            <person name="Haruta S."/>
            <person name="Hirose S."/>
            <person name="Hanada S."/>
        </authorList>
    </citation>
    <scope>NUCLEOTIDE SEQUENCE</scope>
    <source>
        <strain evidence="2">N10</strain>
    </source>
</reference>
<feature type="signal peptide" evidence="1">
    <location>
        <begin position="1"/>
        <end position="19"/>
    </location>
</feature>
<feature type="chain" id="PRO_5034490984" evidence="1">
    <location>
        <begin position="20"/>
        <end position="556"/>
    </location>
</feature>
<name>A0A8G0ZT02_9RHOB</name>
<organism evidence="2 3">
    <name type="scientific">Neotabrizicola shimadae</name>
    <dbReference type="NCBI Taxonomy" id="2807096"/>
    <lineage>
        <taxon>Bacteria</taxon>
        <taxon>Pseudomonadati</taxon>
        <taxon>Pseudomonadota</taxon>
        <taxon>Alphaproteobacteria</taxon>
        <taxon>Rhodobacterales</taxon>
        <taxon>Paracoccaceae</taxon>
        <taxon>Neotabrizicola</taxon>
    </lineage>
</organism>
<dbReference type="EMBL" id="CP069370">
    <property type="protein sequence ID" value="QYZ68182.1"/>
    <property type="molecule type" value="Genomic_DNA"/>
</dbReference>